<comment type="caution">
    <text evidence="1">The sequence shown here is derived from an EMBL/GenBank/DDBJ whole genome shotgun (WGS) entry which is preliminary data.</text>
</comment>
<accession>A0ABQ1E060</accession>
<gene>
    <name evidence="1" type="ORF">BUFA31_14950</name>
</gene>
<protein>
    <recommendedName>
        <fullName evidence="3">Tail fiber protein</fullName>
    </recommendedName>
</protein>
<name>A0ABQ1E060_9FIRM</name>
<proteinExistence type="predicted"/>
<dbReference type="RefSeq" id="WP_188885746.1">
    <property type="nucleotide sequence ID" value="NZ_BLYJ01000017.1"/>
</dbReference>
<dbReference type="EMBL" id="BLYJ01000017">
    <property type="protein sequence ID" value="GFO88331.1"/>
    <property type="molecule type" value="Genomic_DNA"/>
</dbReference>
<sequence length="421" mass="42722">MIKKIQQDFSYYSHEFKDNYRKGVHRLRTILASRAQAQAFVSNAGGTAVVLGYEPETPDKNAQELYALLAASPYIDDAVQTFLGSIYEAGAESQDAMYSDSARCLEILHDPVMSRAAGAGTVSAGKWIATLAGQSCNLYRDMNAVAASDIAMTAVAASETAMEAVISGTIALNAVAASKTAMTAVAANETAMAAVAASRVAMSAIIGNSTALNAVVTSSVAMAAIIGNSTALNAVVSSSTAMAAVAASQTAMAAIASSQTAMAAIASSQTAMAAIASSQTAMAAIASSSTAMAAIIGNSTALNAVVSSSTAMAAVASSNTARTAITNSATAKNALASSPLKTTVTKGNGNGWENRTIRNGMGYLISCYNANSGGEAGSTWYKLDGAQTSQPAGTTNVGKFFTSSLAIYWWSSTSSVTYIPC</sequence>
<dbReference type="Proteomes" id="UP000620147">
    <property type="component" value="Unassembled WGS sequence"/>
</dbReference>
<evidence type="ECO:0008006" key="3">
    <source>
        <dbReference type="Google" id="ProtNLM"/>
    </source>
</evidence>
<reference evidence="1 2" key="1">
    <citation type="submission" date="2020-06" db="EMBL/GenBank/DDBJ databases">
        <title>Characterization of fructooligosaccharide metabolism and fructooligosaccharide-degrading enzymes in human commensal butyrate producers.</title>
        <authorList>
            <person name="Tanno H."/>
            <person name="Fujii T."/>
            <person name="Hirano K."/>
            <person name="Maeno S."/>
            <person name="Tonozuka T."/>
            <person name="Sakamoto M."/>
            <person name="Ohkuma M."/>
            <person name="Tochio T."/>
            <person name="Endo A."/>
        </authorList>
    </citation>
    <scope>NUCLEOTIDE SEQUENCE [LARGE SCALE GENOMIC DNA]</scope>
    <source>
        <strain evidence="1 2">JCM 31056</strain>
    </source>
</reference>
<keyword evidence="2" id="KW-1185">Reference proteome</keyword>
<evidence type="ECO:0000313" key="2">
    <source>
        <dbReference type="Proteomes" id="UP000620147"/>
    </source>
</evidence>
<organism evidence="1 2">
    <name type="scientific">Butyricicoccus faecihominis</name>
    <dbReference type="NCBI Taxonomy" id="1712515"/>
    <lineage>
        <taxon>Bacteria</taxon>
        <taxon>Bacillati</taxon>
        <taxon>Bacillota</taxon>
        <taxon>Clostridia</taxon>
        <taxon>Eubacteriales</taxon>
        <taxon>Butyricicoccaceae</taxon>
        <taxon>Butyricicoccus</taxon>
    </lineage>
</organism>
<evidence type="ECO:0000313" key="1">
    <source>
        <dbReference type="EMBL" id="GFO88331.1"/>
    </source>
</evidence>